<dbReference type="Proteomes" id="UP001163223">
    <property type="component" value="Chromosome"/>
</dbReference>
<accession>A0ACD4NPW4</accession>
<proteinExistence type="predicted"/>
<keyword evidence="2" id="KW-1185">Reference proteome</keyword>
<reference evidence="1" key="1">
    <citation type="submission" date="2022-11" db="EMBL/GenBank/DDBJ databases">
        <title>beta-Carotene-producing bacterium, Jeongeuplla avenae sp. nov., alleviates the salt stress of Arabidopsis seedlings.</title>
        <authorList>
            <person name="Jiang L."/>
            <person name="Lee J."/>
        </authorList>
    </citation>
    <scope>NUCLEOTIDE SEQUENCE</scope>
    <source>
        <strain evidence="1">DY_R2A_6</strain>
    </source>
</reference>
<dbReference type="EMBL" id="CP113520">
    <property type="protein sequence ID" value="WAJ28905.1"/>
    <property type="molecule type" value="Genomic_DNA"/>
</dbReference>
<organism evidence="1 2">
    <name type="scientific">Antarcticirhabdus aurantiaca</name>
    <dbReference type="NCBI Taxonomy" id="2606717"/>
    <lineage>
        <taxon>Bacteria</taxon>
        <taxon>Pseudomonadati</taxon>
        <taxon>Pseudomonadota</taxon>
        <taxon>Alphaproteobacteria</taxon>
        <taxon>Hyphomicrobiales</taxon>
        <taxon>Aurantimonadaceae</taxon>
        <taxon>Antarcticirhabdus</taxon>
    </lineage>
</organism>
<evidence type="ECO:0000313" key="1">
    <source>
        <dbReference type="EMBL" id="WAJ28905.1"/>
    </source>
</evidence>
<evidence type="ECO:0000313" key="2">
    <source>
        <dbReference type="Proteomes" id="UP001163223"/>
    </source>
</evidence>
<name>A0ACD4NPW4_9HYPH</name>
<gene>
    <name evidence="1" type="ORF">OXU80_01220</name>
</gene>
<sequence length="273" mass="30386">MAAMLASTGIRSSEALNAFVSDFEFRDGNVHGYLRHPEFHMEQWGQRSCTRRYLLKTLYGLQPRPALTGSQRAGWKGMLLQSDNSAEIFWSPLPGVRELFAALLSDYLLDVRPSIMARRFAAGHPDHPYLLVCAEAADASPEGAIGRPYTMAAASHSWHAAIARLSRLLDDPTLVPGKHAGTTLHGLRHLYGYTLAKSGFTESEIQKCMHHRSILSSRVYTAQAPEDIHALLEDARLRIREQQIVPFDMGRLSLGEALDGLATRRFHSVPRDA</sequence>
<protein>
    <submittedName>
        <fullName evidence="1">Uncharacterized protein</fullName>
    </submittedName>
</protein>